<dbReference type="GO" id="GO:0016491">
    <property type="term" value="F:oxidoreductase activity"/>
    <property type="evidence" value="ECO:0007669"/>
    <property type="project" value="UniProtKB-KW"/>
</dbReference>
<dbReference type="SUPFAM" id="SSF52283">
    <property type="entry name" value="Formate/glycerate dehydrogenase catalytic domain-like"/>
    <property type="match status" value="1"/>
</dbReference>
<comment type="catalytic activity">
    <reaction evidence="7">
        <text>NAD(+) + NADPH + H(+)(in) = NADH + NADP(+) + H(+)(out)</text>
        <dbReference type="Rhea" id="RHEA:47992"/>
        <dbReference type="ChEBI" id="CHEBI:15378"/>
        <dbReference type="ChEBI" id="CHEBI:57540"/>
        <dbReference type="ChEBI" id="CHEBI:57783"/>
        <dbReference type="ChEBI" id="CHEBI:57945"/>
        <dbReference type="ChEBI" id="CHEBI:58349"/>
        <dbReference type="EC" id="7.1.1.1"/>
    </reaction>
</comment>
<dbReference type="InterPro" id="IPR007886">
    <property type="entry name" value="AlaDH/PNT_N"/>
</dbReference>
<evidence type="ECO:0000256" key="3">
    <source>
        <dbReference type="ARBA" id="ARBA00022741"/>
    </source>
</evidence>
<evidence type="ECO:0000256" key="4">
    <source>
        <dbReference type="ARBA" id="ARBA00022857"/>
    </source>
</evidence>
<comment type="function">
    <text evidence="1">The transhydrogenation between NADH and NADP is coupled to respiration and ATP hydrolysis and functions as a proton pump across the membrane.</text>
</comment>
<dbReference type="NCBIfam" id="NF006942">
    <property type="entry name" value="PRK09424.1"/>
    <property type="match status" value="1"/>
</dbReference>
<dbReference type="EMBL" id="JAUJEB010000004">
    <property type="protein sequence ID" value="MDN5214297.1"/>
    <property type="molecule type" value="Genomic_DNA"/>
</dbReference>
<evidence type="ECO:0000256" key="5">
    <source>
        <dbReference type="ARBA" id="ARBA00022967"/>
    </source>
</evidence>
<protein>
    <recommendedName>
        <fullName evidence="2">proton-translocating NAD(P)(+) transhydrogenase</fullName>
        <ecNumber evidence="2">7.1.1.1</ecNumber>
    </recommendedName>
</protein>
<dbReference type="CDD" id="cd05304">
    <property type="entry name" value="Rubrum_tdh"/>
    <property type="match status" value="1"/>
</dbReference>
<comment type="caution">
    <text evidence="10">The sequence shown here is derived from an EMBL/GenBank/DDBJ whole genome shotgun (WGS) entry which is preliminary data.</text>
</comment>
<accession>A0ABT8L960</accession>
<sequence>MKIGVLKEMNDAKVAIIPDIAKKFIEENNQVLVETGAGHLASFDDRAFEEVGATIASREETLKEAEILITINPLEEGDYAKLKPGTVVVSLFQPFADPAVAEMLASHKLTAMSLDMIPRTTLAQAMDVLSSMASVAGYKAVVRAMDHLPRYFPMLTTAAGSIPPSKVLVIGAGVAGLQAVATCRRNGAVVEAFDTRLAAKEEVESLGAKFVEVEGATDDKGAGGYAVEQTEEYKQKQQALIQEKASKADVVITTAQLRGKPAPLLITEETVNNMKPGAVIVDLAASTGGNCALTKNDETVNQNGVTIIGDSNLSASMPMHASQLFSKNIQNYFKLFVKEGQLSLDFDNEIIKSSCIAFEGEVRYGLN</sequence>
<dbReference type="SUPFAM" id="SSF51735">
    <property type="entry name" value="NAD(P)-binding Rossmann-fold domains"/>
    <property type="match status" value="1"/>
</dbReference>
<evidence type="ECO:0000313" key="11">
    <source>
        <dbReference type="Proteomes" id="UP001172083"/>
    </source>
</evidence>
<dbReference type="EC" id="7.1.1.1" evidence="2"/>
<dbReference type="Gene3D" id="3.40.50.720">
    <property type="entry name" value="NAD(P)-binding Rossmann-like Domain"/>
    <property type="match status" value="2"/>
</dbReference>
<evidence type="ECO:0000256" key="2">
    <source>
        <dbReference type="ARBA" id="ARBA00012943"/>
    </source>
</evidence>
<keyword evidence="6" id="KW-0520">NAD</keyword>
<proteinExistence type="predicted"/>
<dbReference type="PANTHER" id="PTHR10160:SF19">
    <property type="entry name" value="PROTON-TRANSLOCATING NAD(P)(+) TRANSHYDROGENASE"/>
    <property type="match status" value="1"/>
</dbReference>
<gene>
    <name evidence="10" type="ORF">QQ020_19620</name>
</gene>
<dbReference type="RefSeq" id="WP_346759631.1">
    <property type="nucleotide sequence ID" value="NZ_JAUJEB010000004.1"/>
</dbReference>
<keyword evidence="11" id="KW-1185">Reference proteome</keyword>
<dbReference type="Pfam" id="PF01262">
    <property type="entry name" value="AlaDh_PNT_C"/>
    <property type="match status" value="1"/>
</dbReference>
<evidence type="ECO:0000256" key="6">
    <source>
        <dbReference type="ARBA" id="ARBA00023027"/>
    </source>
</evidence>
<dbReference type="InterPro" id="IPR007698">
    <property type="entry name" value="AlaDH/PNT_NAD(H)-bd"/>
</dbReference>
<dbReference type="Pfam" id="PF05222">
    <property type="entry name" value="AlaDh_PNT_N"/>
    <property type="match status" value="1"/>
</dbReference>
<dbReference type="Proteomes" id="UP001172083">
    <property type="component" value="Unassembled WGS sequence"/>
</dbReference>
<name>A0ABT8L960_9BACT</name>
<keyword evidence="10" id="KW-0560">Oxidoreductase</keyword>
<dbReference type="PANTHER" id="PTHR10160">
    <property type="entry name" value="NAD(P) TRANSHYDROGENASE"/>
    <property type="match status" value="1"/>
</dbReference>
<feature type="domain" description="Alanine dehydrogenase/pyridine nucleotide transhydrogenase NAD(H)-binding" evidence="8">
    <location>
        <begin position="145"/>
        <end position="309"/>
    </location>
</feature>
<keyword evidence="3" id="KW-0547">Nucleotide-binding</keyword>
<feature type="domain" description="Alanine dehydrogenase/pyridine nucleotide transhydrogenase N-terminal" evidence="9">
    <location>
        <begin position="4"/>
        <end position="136"/>
    </location>
</feature>
<evidence type="ECO:0000259" key="8">
    <source>
        <dbReference type="SMART" id="SM01002"/>
    </source>
</evidence>
<evidence type="ECO:0000313" key="10">
    <source>
        <dbReference type="EMBL" id="MDN5214297.1"/>
    </source>
</evidence>
<organism evidence="10 11">
    <name type="scientific">Agaribacillus aureus</name>
    <dbReference type="NCBI Taxonomy" id="3051825"/>
    <lineage>
        <taxon>Bacteria</taxon>
        <taxon>Pseudomonadati</taxon>
        <taxon>Bacteroidota</taxon>
        <taxon>Cytophagia</taxon>
        <taxon>Cytophagales</taxon>
        <taxon>Splendidivirgaceae</taxon>
        <taxon>Agaribacillus</taxon>
    </lineage>
</organism>
<evidence type="ECO:0000259" key="9">
    <source>
        <dbReference type="SMART" id="SM01003"/>
    </source>
</evidence>
<keyword evidence="5" id="KW-1278">Translocase</keyword>
<dbReference type="SMART" id="SM01003">
    <property type="entry name" value="AlaDh_PNT_N"/>
    <property type="match status" value="1"/>
</dbReference>
<reference evidence="10" key="1">
    <citation type="submission" date="2023-06" db="EMBL/GenBank/DDBJ databases">
        <title>Genomic of Agaribacillus aureum.</title>
        <authorList>
            <person name="Wang G."/>
        </authorList>
    </citation>
    <scope>NUCLEOTIDE SEQUENCE</scope>
    <source>
        <strain evidence="10">BMA12</strain>
    </source>
</reference>
<dbReference type="SMART" id="SM01002">
    <property type="entry name" value="AlaDh_PNT_C"/>
    <property type="match status" value="1"/>
</dbReference>
<evidence type="ECO:0000256" key="1">
    <source>
        <dbReference type="ARBA" id="ARBA00003943"/>
    </source>
</evidence>
<evidence type="ECO:0000256" key="7">
    <source>
        <dbReference type="ARBA" id="ARBA00048202"/>
    </source>
</evidence>
<dbReference type="InterPro" id="IPR036291">
    <property type="entry name" value="NAD(P)-bd_dom_sf"/>
</dbReference>
<keyword evidence="4" id="KW-0521">NADP</keyword>